<comment type="caution">
    <text evidence="2">The sequence shown here is derived from an EMBL/GenBank/DDBJ whole genome shotgun (WGS) entry which is preliminary data.</text>
</comment>
<proteinExistence type="predicted"/>
<sequence length="354" mass="41046">MKVRNGVDRLRYHRQVIEAFLERMQFVEEVPADVVAVPEKEVRAGIMIDDHVWFLMDDGYERLRYAYVTRDLLNTTEWQLLRLILLHFRGEEEAGHMRWETRLTDALHETPEAFASAIRIEDDIENMTVPWSWPVFLISVRPKNSSVQEVSSEIRKTLESLGQGPEESPYVVIDQSLIAGIFPLSNKERGDNGMIVGEETAYALVDGLLSESFIEGRVVWSEPIKSFPELLRTAKRMLYLILTAERFIPDQRVLSMRGLGIYELLYSIKPNLRQAYADHVLPVAAITALGNELEQTVTIFIQCDLNMSETARRLYLHRNSLLYRIERIRELTGYDIRRFDDAMTVWSALLLNRL</sequence>
<gene>
    <name evidence="2" type="ORF">MM817_01000</name>
</gene>
<keyword evidence="3" id="KW-1185">Reference proteome</keyword>
<dbReference type="PANTHER" id="PTHR33744">
    <property type="entry name" value="CARBOHYDRATE DIACID REGULATOR"/>
    <property type="match status" value="1"/>
</dbReference>
<evidence type="ECO:0000259" key="1">
    <source>
        <dbReference type="Pfam" id="PF13556"/>
    </source>
</evidence>
<feature type="domain" description="PucR C-terminal helix-turn-helix" evidence="1">
    <location>
        <begin position="295"/>
        <end position="350"/>
    </location>
</feature>
<dbReference type="PANTHER" id="PTHR33744:SF15">
    <property type="entry name" value="CARBOHYDRATE DIACID REGULATOR"/>
    <property type="match status" value="1"/>
</dbReference>
<evidence type="ECO:0000313" key="3">
    <source>
        <dbReference type="Proteomes" id="UP001139263"/>
    </source>
</evidence>
<dbReference type="Proteomes" id="UP001139263">
    <property type="component" value="Unassembled WGS sequence"/>
</dbReference>
<evidence type="ECO:0000313" key="2">
    <source>
        <dbReference type="EMBL" id="MCI0182731.1"/>
    </source>
</evidence>
<dbReference type="RefSeq" id="WP_241712342.1">
    <property type="nucleotide sequence ID" value="NZ_JALBUF010000002.1"/>
</dbReference>
<dbReference type="InterPro" id="IPR042070">
    <property type="entry name" value="PucR_C-HTH_sf"/>
</dbReference>
<dbReference type="InterPro" id="IPR051448">
    <property type="entry name" value="CdaR-like_regulators"/>
</dbReference>
<dbReference type="AlphaFoldDB" id="A0A9X1V6V4"/>
<dbReference type="InterPro" id="IPR009057">
    <property type="entry name" value="Homeodomain-like_sf"/>
</dbReference>
<dbReference type="Pfam" id="PF13556">
    <property type="entry name" value="HTH_30"/>
    <property type="match status" value="1"/>
</dbReference>
<dbReference type="InterPro" id="IPR025736">
    <property type="entry name" value="PucR_C-HTH_dom"/>
</dbReference>
<dbReference type="EMBL" id="JALBUF010000002">
    <property type="protein sequence ID" value="MCI0182731.1"/>
    <property type="molecule type" value="Genomic_DNA"/>
</dbReference>
<name>A0A9X1V6V4_9BACL</name>
<reference evidence="2" key="1">
    <citation type="submission" date="2022-03" db="EMBL/GenBank/DDBJ databases">
        <title>Draft Genome Sequence of Firmicute Strain S0AB, a Heterotrophic Iron/Sulfur-Oxidizing Extreme Acidophile.</title>
        <authorList>
            <person name="Vergara E."/>
            <person name="Pakostova E."/>
            <person name="Johnson D.B."/>
            <person name="Holmes D.S."/>
        </authorList>
    </citation>
    <scope>NUCLEOTIDE SEQUENCE</scope>
    <source>
        <strain evidence="2">S0AB</strain>
    </source>
</reference>
<accession>A0A9X1V6V4</accession>
<organism evidence="2 3">
    <name type="scientific">Sulfoacidibacillus ferrooxidans</name>
    <dbReference type="NCBI Taxonomy" id="2005001"/>
    <lineage>
        <taxon>Bacteria</taxon>
        <taxon>Bacillati</taxon>
        <taxon>Bacillota</taxon>
        <taxon>Bacilli</taxon>
        <taxon>Bacillales</taxon>
        <taxon>Alicyclobacillaceae</taxon>
        <taxon>Sulfoacidibacillus</taxon>
    </lineage>
</organism>
<dbReference type="Gene3D" id="1.10.10.2840">
    <property type="entry name" value="PucR C-terminal helix-turn-helix domain"/>
    <property type="match status" value="1"/>
</dbReference>
<protein>
    <recommendedName>
        <fullName evidence="1">PucR C-terminal helix-turn-helix domain-containing protein</fullName>
    </recommendedName>
</protein>
<dbReference type="SUPFAM" id="SSF46689">
    <property type="entry name" value="Homeodomain-like"/>
    <property type="match status" value="1"/>
</dbReference>